<proteinExistence type="predicted"/>
<keyword evidence="1" id="KW-0175">Coiled coil</keyword>
<evidence type="ECO:0000313" key="2">
    <source>
        <dbReference type="EMBL" id="QHU26933.1"/>
    </source>
</evidence>
<sequence>MDIRDAQLLQKDATINKLRQENSVLTEIVDNLRKQLEKYTNNDRHKRYYEQNKDKVKENAKQYLNRLKTENPDKLKEYRHRAYLKRKDKIMKTEIENPIELQQ</sequence>
<name>A0A6C0L8K7_9ZZZZ</name>
<dbReference type="AlphaFoldDB" id="A0A6C0L8K7"/>
<evidence type="ECO:0000256" key="1">
    <source>
        <dbReference type="SAM" id="Coils"/>
    </source>
</evidence>
<accession>A0A6C0L8K7</accession>
<reference evidence="2" key="1">
    <citation type="journal article" date="2020" name="Nature">
        <title>Giant virus diversity and host interactions through global metagenomics.</title>
        <authorList>
            <person name="Schulz F."/>
            <person name="Roux S."/>
            <person name="Paez-Espino D."/>
            <person name="Jungbluth S."/>
            <person name="Walsh D.A."/>
            <person name="Denef V.J."/>
            <person name="McMahon K.D."/>
            <person name="Konstantinidis K.T."/>
            <person name="Eloe-Fadrosh E.A."/>
            <person name="Kyrpides N.C."/>
            <person name="Woyke T."/>
        </authorList>
    </citation>
    <scope>NUCLEOTIDE SEQUENCE</scope>
    <source>
        <strain evidence="2">GVMAG-M-3300027759-42</strain>
    </source>
</reference>
<protein>
    <submittedName>
        <fullName evidence="2">Uncharacterized protein</fullName>
    </submittedName>
</protein>
<feature type="coiled-coil region" evidence="1">
    <location>
        <begin position="15"/>
        <end position="66"/>
    </location>
</feature>
<organism evidence="2">
    <name type="scientific">viral metagenome</name>
    <dbReference type="NCBI Taxonomy" id="1070528"/>
    <lineage>
        <taxon>unclassified sequences</taxon>
        <taxon>metagenomes</taxon>
        <taxon>organismal metagenomes</taxon>
    </lineage>
</organism>
<dbReference type="EMBL" id="MN740446">
    <property type="protein sequence ID" value="QHU26933.1"/>
    <property type="molecule type" value="Genomic_DNA"/>
</dbReference>